<reference evidence="7 8" key="1">
    <citation type="journal article" date="2012" name="Science">
        <title>The Paleozoic origin of enzymatic lignin decomposition reconstructed from 31 fungal genomes.</title>
        <authorList>
            <person name="Floudas D."/>
            <person name="Binder M."/>
            <person name="Riley R."/>
            <person name="Barry K."/>
            <person name="Blanchette R.A."/>
            <person name="Henrissat B."/>
            <person name="Martinez A.T."/>
            <person name="Otillar R."/>
            <person name="Spatafora J.W."/>
            <person name="Yadav J.S."/>
            <person name="Aerts A."/>
            <person name="Benoit I."/>
            <person name="Boyd A."/>
            <person name="Carlson A."/>
            <person name="Copeland A."/>
            <person name="Coutinho P.M."/>
            <person name="de Vries R.P."/>
            <person name="Ferreira P."/>
            <person name="Findley K."/>
            <person name="Foster B."/>
            <person name="Gaskell J."/>
            <person name="Glotzer D."/>
            <person name="Gorecki P."/>
            <person name="Heitman J."/>
            <person name="Hesse C."/>
            <person name="Hori C."/>
            <person name="Igarashi K."/>
            <person name="Jurgens J.A."/>
            <person name="Kallen N."/>
            <person name="Kersten P."/>
            <person name="Kohler A."/>
            <person name="Kuees U."/>
            <person name="Kumar T.K.A."/>
            <person name="Kuo A."/>
            <person name="LaButti K."/>
            <person name="Larrondo L.F."/>
            <person name="Lindquist E."/>
            <person name="Ling A."/>
            <person name="Lombard V."/>
            <person name="Lucas S."/>
            <person name="Lundell T."/>
            <person name="Martin R."/>
            <person name="McLaughlin D.J."/>
            <person name="Morgenstern I."/>
            <person name="Morin E."/>
            <person name="Murat C."/>
            <person name="Nagy L.G."/>
            <person name="Nolan M."/>
            <person name="Ohm R.A."/>
            <person name="Patyshakuliyeva A."/>
            <person name="Rokas A."/>
            <person name="Ruiz-Duenas F.J."/>
            <person name="Sabat G."/>
            <person name="Salamov A."/>
            <person name="Samejima M."/>
            <person name="Schmutz J."/>
            <person name="Slot J.C."/>
            <person name="St John F."/>
            <person name="Stenlid J."/>
            <person name="Sun H."/>
            <person name="Sun S."/>
            <person name="Syed K."/>
            <person name="Tsang A."/>
            <person name="Wiebenga A."/>
            <person name="Young D."/>
            <person name="Pisabarro A."/>
            <person name="Eastwood D.C."/>
            <person name="Martin F."/>
            <person name="Cullen D."/>
            <person name="Grigoriev I.V."/>
            <person name="Hibbett D.S."/>
        </authorList>
    </citation>
    <scope>NUCLEOTIDE SEQUENCE [LARGE SCALE GENOMIC DNA]</scope>
    <source>
        <strain evidence="7 8">LYAD-421 SS1</strain>
    </source>
</reference>
<evidence type="ECO:0000256" key="1">
    <source>
        <dbReference type="ARBA" id="ARBA00004141"/>
    </source>
</evidence>
<organism evidence="7 8">
    <name type="scientific">Dichomitus squalens (strain LYAD-421)</name>
    <name type="common">Western red white-rot fungus</name>
    <dbReference type="NCBI Taxonomy" id="732165"/>
    <lineage>
        <taxon>Eukaryota</taxon>
        <taxon>Fungi</taxon>
        <taxon>Dikarya</taxon>
        <taxon>Basidiomycota</taxon>
        <taxon>Agaricomycotina</taxon>
        <taxon>Agaricomycetes</taxon>
        <taxon>Polyporales</taxon>
        <taxon>Polyporaceae</taxon>
        <taxon>Dichomitus</taxon>
    </lineage>
</organism>
<proteinExistence type="predicted"/>
<dbReference type="InterPro" id="IPR001046">
    <property type="entry name" value="NRAMP_fam"/>
</dbReference>
<evidence type="ECO:0000256" key="3">
    <source>
        <dbReference type="ARBA" id="ARBA00022989"/>
    </source>
</evidence>
<accession>R7SI05</accession>
<keyword evidence="2 6" id="KW-0812">Transmembrane</keyword>
<evidence type="ECO:0000256" key="4">
    <source>
        <dbReference type="ARBA" id="ARBA00023136"/>
    </source>
</evidence>
<evidence type="ECO:0000256" key="6">
    <source>
        <dbReference type="SAM" id="Phobius"/>
    </source>
</evidence>
<dbReference type="GO" id="GO:0005384">
    <property type="term" value="F:manganese ion transmembrane transporter activity"/>
    <property type="evidence" value="ECO:0007669"/>
    <property type="project" value="TreeGrafter"/>
</dbReference>
<dbReference type="PANTHER" id="PTHR11706:SF101">
    <property type="entry name" value="MANGANESE TRANSPORTER SMF1"/>
    <property type="match status" value="1"/>
</dbReference>
<dbReference type="PANTHER" id="PTHR11706">
    <property type="entry name" value="SOLUTE CARRIER PROTEIN FAMILY 11 MEMBER"/>
    <property type="match status" value="1"/>
</dbReference>
<feature type="transmembrane region" description="Helical" evidence="6">
    <location>
        <begin position="65"/>
        <end position="83"/>
    </location>
</feature>
<protein>
    <recommendedName>
        <fullName evidence="9">Natural resistance-associated macrophage protein-domain-containing protein</fullName>
    </recommendedName>
</protein>
<feature type="transmembrane region" description="Helical" evidence="6">
    <location>
        <begin position="141"/>
        <end position="159"/>
    </location>
</feature>
<evidence type="ECO:0008006" key="9">
    <source>
        <dbReference type="Google" id="ProtNLM"/>
    </source>
</evidence>
<sequence length="214" mass="23432">MQETTLDLELAAREPERQDVNLDNLPAVAPPALLPQQVQKGGCAAWWHHTRKYAWIVARHTTKHTGVGIVCAVAYFDLGYWGVDLQAGSEYGSKLLFVALLAGIFAIVFQTQASRLGCVTVMDLASHSHLLFYDRPKHKLLWHWLALYPLYALAEIAIVSTDRAEPLGSAIALSLLRRNDGNMDKTASAFLKGDTGDAPASTRTCPTSSCSTRP</sequence>
<name>R7SI05_DICSQ</name>
<evidence type="ECO:0000256" key="5">
    <source>
        <dbReference type="SAM" id="MobiDB-lite"/>
    </source>
</evidence>
<feature type="compositionally biased region" description="Low complexity" evidence="5">
    <location>
        <begin position="201"/>
        <end position="214"/>
    </location>
</feature>
<keyword evidence="3 6" id="KW-1133">Transmembrane helix</keyword>
<comment type="subcellular location">
    <subcellularLocation>
        <location evidence="1">Membrane</location>
        <topology evidence="1">Multi-pass membrane protein</topology>
    </subcellularLocation>
</comment>
<dbReference type="GeneID" id="18840340"/>
<dbReference type="HOGENOM" id="CLU_1288869_0_0_1"/>
<feature type="transmembrane region" description="Helical" evidence="6">
    <location>
        <begin position="95"/>
        <end position="113"/>
    </location>
</feature>
<evidence type="ECO:0000313" key="8">
    <source>
        <dbReference type="Proteomes" id="UP000053319"/>
    </source>
</evidence>
<dbReference type="GO" id="GO:0034755">
    <property type="term" value="P:iron ion transmembrane transport"/>
    <property type="evidence" value="ECO:0007669"/>
    <property type="project" value="TreeGrafter"/>
</dbReference>
<dbReference type="EMBL" id="JH719746">
    <property type="protein sequence ID" value="EJF55365.1"/>
    <property type="molecule type" value="Genomic_DNA"/>
</dbReference>
<evidence type="ECO:0000256" key="2">
    <source>
        <dbReference type="ARBA" id="ARBA00022692"/>
    </source>
</evidence>
<feature type="region of interest" description="Disordered" evidence="5">
    <location>
        <begin position="194"/>
        <end position="214"/>
    </location>
</feature>
<dbReference type="GO" id="GO:0005886">
    <property type="term" value="C:plasma membrane"/>
    <property type="evidence" value="ECO:0007669"/>
    <property type="project" value="TreeGrafter"/>
</dbReference>
<dbReference type="GO" id="GO:0015086">
    <property type="term" value="F:cadmium ion transmembrane transporter activity"/>
    <property type="evidence" value="ECO:0007669"/>
    <property type="project" value="TreeGrafter"/>
</dbReference>
<dbReference type="RefSeq" id="XP_007371896.1">
    <property type="nucleotide sequence ID" value="XM_007371834.1"/>
</dbReference>
<evidence type="ECO:0000313" key="7">
    <source>
        <dbReference type="EMBL" id="EJF55365.1"/>
    </source>
</evidence>
<dbReference type="Pfam" id="PF01566">
    <property type="entry name" value="Nramp"/>
    <property type="match status" value="1"/>
</dbReference>
<dbReference type="KEGG" id="dsq:DICSQDRAFT_176025"/>
<gene>
    <name evidence="7" type="ORF">DICSQDRAFT_176025</name>
</gene>
<dbReference type="AlphaFoldDB" id="R7SI05"/>
<keyword evidence="4 6" id="KW-0472">Membrane</keyword>
<dbReference type="GO" id="GO:0030026">
    <property type="term" value="P:intracellular manganese ion homeostasis"/>
    <property type="evidence" value="ECO:0007669"/>
    <property type="project" value="TreeGrafter"/>
</dbReference>
<dbReference type="Proteomes" id="UP000053319">
    <property type="component" value="Unassembled WGS sequence"/>
</dbReference>